<protein>
    <submittedName>
        <fullName evidence="8">Sugar ABC transporter permease YjfF</fullName>
    </submittedName>
</protein>
<keyword evidence="6 7" id="KW-0472">Membrane</keyword>
<keyword evidence="5 7" id="KW-1133">Transmembrane helix</keyword>
<dbReference type="AlphaFoldDB" id="A0A2S7DD34"/>
<evidence type="ECO:0000256" key="5">
    <source>
        <dbReference type="ARBA" id="ARBA00022989"/>
    </source>
</evidence>
<comment type="caution">
    <text evidence="8">The sequence shown here is derived from an EMBL/GenBank/DDBJ whole genome shotgun (WGS) entry which is preliminary data.</text>
</comment>
<evidence type="ECO:0000313" key="8">
    <source>
        <dbReference type="EMBL" id="PPU71745.1"/>
    </source>
</evidence>
<dbReference type="GO" id="GO:0022857">
    <property type="term" value="F:transmembrane transporter activity"/>
    <property type="evidence" value="ECO:0007669"/>
    <property type="project" value="InterPro"/>
</dbReference>
<evidence type="ECO:0000256" key="4">
    <source>
        <dbReference type="ARBA" id="ARBA00022692"/>
    </source>
</evidence>
<evidence type="ECO:0000313" key="9">
    <source>
        <dbReference type="Proteomes" id="UP000239561"/>
    </source>
</evidence>
<dbReference type="NCBIfam" id="NF008630">
    <property type="entry name" value="PRK11618.1"/>
    <property type="match status" value="1"/>
</dbReference>
<evidence type="ECO:0000256" key="6">
    <source>
        <dbReference type="ARBA" id="ARBA00023136"/>
    </source>
</evidence>
<dbReference type="GO" id="GO:0005886">
    <property type="term" value="C:plasma membrane"/>
    <property type="evidence" value="ECO:0007669"/>
    <property type="project" value="UniProtKB-SubCell"/>
</dbReference>
<feature type="transmembrane region" description="Helical" evidence="7">
    <location>
        <begin position="109"/>
        <end position="129"/>
    </location>
</feature>
<feature type="transmembrane region" description="Helical" evidence="7">
    <location>
        <begin position="231"/>
        <end position="251"/>
    </location>
</feature>
<name>A0A2S7DD34_9XANT</name>
<accession>A0A2S7DD34</accession>
<dbReference type="InterPro" id="IPR001851">
    <property type="entry name" value="ABC_transp_permease"/>
</dbReference>
<dbReference type="PANTHER" id="PTHR32196">
    <property type="entry name" value="ABC TRANSPORTER PERMEASE PROTEIN YPHD-RELATED-RELATED"/>
    <property type="match status" value="1"/>
</dbReference>
<feature type="transmembrane region" description="Helical" evidence="7">
    <location>
        <begin position="26"/>
        <end position="46"/>
    </location>
</feature>
<keyword evidence="4 7" id="KW-0812">Transmembrane</keyword>
<evidence type="ECO:0000256" key="2">
    <source>
        <dbReference type="ARBA" id="ARBA00007942"/>
    </source>
</evidence>
<evidence type="ECO:0000256" key="7">
    <source>
        <dbReference type="SAM" id="Phobius"/>
    </source>
</evidence>
<keyword evidence="3" id="KW-1003">Cell membrane</keyword>
<dbReference type="EMBL" id="MDED01000059">
    <property type="protein sequence ID" value="PPU71745.1"/>
    <property type="molecule type" value="Genomic_DNA"/>
</dbReference>
<feature type="transmembrane region" description="Helical" evidence="7">
    <location>
        <begin position="66"/>
        <end position="97"/>
    </location>
</feature>
<feature type="transmembrane region" description="Helical" evidence="7">
    <location>
        <begin position="135"/>
        <end position="156"/>
    </location>
</feature>
<organism evidence="8 9">
    <name type="scientific">Xanthomonas cucurbitae</name>
    <dbReference type="NCBI Taxonomy" id="56453"/>
    <lineage>
        <taxon>Bacteria</taxon>
        <taxon>Pseudomonadati</taxon>
        <taxon>Pseudomonadota</taxon>
        <taxon>Gammaproteobacteria</taxon>
        <taxon>Lysobacterales</taxon>
        <taxon>Lysobacteraceae</taxon>
        <taxon>Xanthomonas</taxon>
    </lineage>
</organism>
<feature type="transmembrane region" description="Helical" evidence="7">
    <location>
        <begin position="284"/>
        <end position="304"/>
    </location>
</feature>
<comment type="subcellular location">
    <subcellularLocation>
        <location evidence="1">Cell inner membrane</location>
        <topology evidence="1">Multi-pass membrane protein</topology>
    </subcellularLocation>
</comment>
<feature type="transmembrane region" description="Helical" evidence="7">
    <location>
        <begin position="176"/>
        <end position="202"/>
    </location>
</feature>
<sequence length="343" mass="35384">MTGVPETVGATDAVPRAPRRRDPRRLTLLVTIALFVALSAGGGILYDGFLSPQVFLNLLIDNAFLLIVAVGMTFVILSGGIDLSVGAVIAFTTVLSAELVQHQHWPPPAAIALVLTLGAGFGAVMGALIQRYRLPPFVVTLAGMFLARGAATLISVESIDIDHPFYTAMASWRLPLGGGASLSAGAVLALLLVIAGSSVAWLTPFGSTVYAIGGNRQSAVLMGLPVAATDIGVYALSGFCAALAGVVYTVYTLSGYSLHALGLELDVIAAVVIGGTLLSGGSGSVIGSLFGVLILGVLQTLIAFDGTLSSWWTRIAIGVLLLAFCLLQRFFGSTVVRRVDRAG</sequence>
<dbReference type="PANTHER" id="PTHR32196:SF63">
    <property type="entry name" value="INNER MEMBRANE ABC TRANSPORTER PERMEASE PROTEIN YJFF"/>
    <property type="match status" value="1"/>
</dbReference>
<proteinExistence type="inferred from homology"/>
<evidence type="ECO:0000256" key="3">
    <source>
        <dbReference type="ARBA" id="ARBA00022475"/>
    </source>
</evidence>
<reference evidence="8 9" key="1">
    <citation type="submission" date="2016-08" db="EMBL/GenBank/DDBJ databases">
        <authorList>
            <person name="Seilhamer J.J."/>
        </authorList>
    </citation>
    <scope>NUCLEOTIDE SEQUENCE [LARGE SCALE GENOMIC DNA]</scope>
    <source>
        <strain evidence="8 9">CFBP2542</strain>
    </source>
</reference>
<comment type="similarity">
    <text evidence="2">Belongs to the binding-protein-dependent transport system permease family. AraH/RbsC subfamily.</text>
</comment>
<gene>
    <name evidence="8" type="ORF">XcuCFBP2542_17890</name>
</gene>
<dbReference type="Proteomes" id="UP000239561">
    <property type="component" value="Unassembled WGS sequence"/>
</dbReference>
<feature type="transmembrane region" description="Helical" evidence="7">
    <location>
        <begin position="311"/>
        <end position="331"/>
    </location>
</feature>
<dbReference type="CDD" id="cd06579">
    <property type="entry name" value="TM_PBP1_transp_AraH_like"/>
    <property type="match status" value="1"/>
</dbReference>
<dbReference type="Pfam" id="PF02653">
    <property type="entry name" value="BPD_transp_2"/>
    <property type="match status" value="1"/>
</dbReference>
<evidence type="ECO:0000256" key="1">
    <source>
        <dbReference type="ARBA" id="ARBA00004429"/>
    </source>
</evidence>